<accession>A0A1B6NSJ5</accession>
<protein>
    <submittedName>
        <fullName evidence="1">Uncharacterized protein</fullName>
    </submittedName>
</protein>
<name>A0A1B6NSJ5_9ZZZZ</name>
<dbReference type="EMBL" id="AYSL01001146">
    <property type="protein sequence ID" value="KTF06445.1"/>
    <property type="molecule type" value="Genomic_DNA"/>
</dbReference>
<dbReference type="AlphaFoldDB" id="A0A1B6NSJ5"/>
<organism evidence="1">
    <name type="scientific">marine sediment metagenome</name>
    <dbReference type="NCBI Taxonomy" id="412755"/>
    <lineage>
        <taxon>unclassified sequences</taxon>
        <taxon>metagenomes</taxon>
        <taxon>ecological metagenomes</taxon>
    </lineage>
</organism>
<proteinExistence type="predicted"/>
<comment type="caution">
    <text evidence="1">The sequence shown here is derived from an EMBL/GenBank/DDBJ whole genome shotgun (WGS) entry which is preliminary data.</text>
</comment>
<reference evidence="1" key="1">
    <citation type="submission" date="2013-11" db="EMBL/GenBank/DDBJ databases">
        <title>Microbial diversity, functional groups and degradation webs in Northern and Southern Mediterranean and Red Sea marine crude oil polluted sites.</title>
        <authorList>
            <person name="Daffonchio D."/>
            <person name="Mapelli F."/>
            <person name="Ferrer M."/>
            <person name="Richter M."/>
            <person name="Cherif A."/>
            <person name="Malkawi H.I."/>
            <person name="Yakimov M.M."/>
            <person name="Abdel-Fattah Y.R."/>
            <person name="Blaghen M."/>
            <person name="Golyshin P.N."/>
            <person name="Kalogerakis N."/>
            <person name="Boon N."/>
            <person name="Magagnini M."/>
            <person name="Fava F."/>
        </authorList>
    </citation>
    <scope>NUCLEOTIDE SEQUENCE</scope>
</reference>
<evidence type="ECO:0000313" key="1">
    <source>
        <dbReference type="EMBL" id="KTF06445.1"/>
    </source>
</evidence>
<gene>
    <name evidence="1" type="ORF">MGSAQ_002059</name>
</gene>
<sequence length="88" mass="10067">VNRTPQEADNSLLLKAIYDMDRLQEIIETNSCPCEIEHPSWDSAERQYHAIAAGKDRAEIRALRAPVVQEVARMTKQSLDICSEWQGR</sequence>
<feature type="non-terminal residue" evidence="1">
    <location>
        <position position="1"/>
    </location>
</feature>